<accession>A0A8S3WIW0</accession>
<keyword evidence="2" id="KW-1185">Reference proteome</keyword>
<gene>
    <name evidence="1" type="ORF">PAPOLLO_LOCUS6369</name>
</gene>
<organism evidence="1 2">
    <name type="scientific">Parnassius apollo</name>
    <name type="common">Apollo butterfly</name>
    <name type="synonym">Papilio apollo</name>
    <dbReference type="NCBI Taxonomy" id="110799"/>
    <lineage>
        <taxon>Eukaryota</taxon>
        <taxon>Metazoa</taxon>
        <taxon>Ecdysozoa</taxon>
        <taxon>Arthropoda</taxon>
        <taxon>Hexapoda</taxon>
        <taxon>Insecta</taxon>
        <taxon>Pterygota</taxon>
        <taxon>Neoptera</taxon>
        <taxon>Endopterygota</taxon>
        <taxon>Lepidoptera</taxon>
        <taxon>Glossata</taxon>
        <taxon>Ditrysia</taxon>
        <taxon>Papilionoidea</taxon>
        <taxon>Papilionidae</taxon>
        <taxon>Parnassiinae</taxon>
        <taxon>Parnassini</taxon>
        <taxon>Parnassius</taxon>
        <taxon>Parnassius</taxon>
    </lineage>
</organism>
<sequence length="1567" mass="179773">MSGVLIFLFPEEFEQLTKENIRNMGKGKQYKNKDVTKFLYKKYNSSTLTKSRTISNVSPFSNTSVLQLKNNISTNNLHKNHGKIMRDYCMETDFCILRRYCKAKKNKMKNKKVSSSKYTVINKATANKFKKSVADSSGCGDSKQTTKGIEDNIEDFNANLTNLVIKKLNELLRDWVKDYLLNNNETKQKIQSVLDSIVHKLETNNKYASSCSTYTVDIQIRKSKSNTTNHNYSSTSSQSYKHKSTIGGVEEPEYKTFSMFTVPMAEKHFSIINSTLTIPRYFHACHHQIARKVMCNPLYKVKRTYKKKVLLTISKSNKLLSNTPSVDLLTISTQSLTKHFATYRDKNTINRNSRKRRIVLIPNSYYKFPNSLSITHINEEFLNKLQRQNETNQPLDTMPSLVRTIFTDELSNLESSERSLRLENLNDSSTMAYKSLKQNKSAGIEKVELFREKETNMSPCETVNVALGNDSLYSQYREIETNMSLQQLTISSRNSTKENYCPCLNTKVYETMSCKACFKSNDEGESDPLLTIDFLDHNIGIYSSKEELDQKKPSVTRNSKMNSLKNIFSTKRKKKCCFMQKKDVSTDSLKFEKIQNKCFSYLYKKSDNNFNHNEFLTHFQDMFNYFANYKGKRNINLDIHINVFPTLEDDTGIQSQKTKLNDVITSQTVILNDESNLIKQQTLNNKLSKSNEKLNHCCNCQPKIISLLDGASNHLKYVKNKETCTGILEKSDQIPRNINDQITTTADLEIAQEIFELRTIIKDLAVTAEKFVNEHLNAKVDTEKSNVEPMVLFSTNVECKPLTHTDRAIRKALVCKKRISKGTQLANNSSCQVLSDIIINKEAQKKNTQEFQARLMKKSTSYNIIDSETILKVTDMTSAAQTFTPNEVMDAALTCSLPKCKSLYDISVDSNKNKFVAYYYEEFLRKPTTDKFCNSPCPASTSHTENFDELKYKEIKMQSEGKFDLEVEENKLAETKPMTFYRKQLIITEGIIDNFSKDTESAKNSTTKNFVIKTESVSSSSPIKIKIDTSEQEINEEKERYEEDYEKIVLHEILSDGVVEKYPKLPYYLVIPNPIEELITKLNGIFKSKCKSLEKEHFIVDFNKKLMTKSNRNFVNLSPKQDYLPPTVQSLYTSDTSKYILESDSGKYFEEEQLSVNVAQIKNICQCNINNYPLKLRNNTDCTLKKNNSITNTLSRKSSYSSSLEYSSSEISNTTLIGPNVSNMLFNNSSSFIRSKDIFLGSDYTLTPSCESVSVNKISEIVADYSKNEQVPNIADIITFPNIKPLSHLKEDYKCENYVMVANTLSNIKPCIGNLKNIDDNNSLDVQLQIPENCPNDYKMHLNPPQVTDIKPMVAENLNGNNTYNREFKIEFTKDELLETLTMALDVTINRLEKTLSEKIVNELKKSLSSFKNSLHVPCMPQKILWKAETETIGDSLNVNDKVSIENIVLPDKKINMEKDEYFQCNLVSTSFIDTHFHKLQLKKRTESLRKISVRNNQNLKEPKLIGDYLENIKSPTTQSTIETTIMDRGDSTTISIEDTTVERLDKFRYLKTLFRCPISIVLAMKL</sequence>
<dbReference type="Proteomes" id="UP000691718">
    <property type="component" value="Unassembled WGS sequence"/>
</dbReference>
<dbReference type="OrthoDB" id="7491279at2759"/>
<proteinExistence type="predicted"/>
<dbReference type="EMBL" id="CAJQZP010000419">
    <property type="protein sequence ID" value="CAG4960561.1"/>
    <property type="molecule type" value="Genomic_DNA"/>
</dbReference>
<evidence type="ECO:0000313" key="1">
    <source>
        <dbReference type="EMBL" id="CAG4960561.1"/>
    </source>
</evidence>
<reference evidence="1" key="1">
    <citation type="submission" date="2021-04" db="EMBL/GenBank/DDBJ databases">
        <authorList>
            <person name="Tunstrom K."/>
        </authorList>
    </citation>
    <scope>NUCLEOTIDE SEQUENCE</scope>
</reference>
<evidence type="ECO:0000313" key="2">
    <source>
        <dbReference type="Proteomes" id="UP000691718"/>
    </source>
</evidence>
<name>A0A8S3WIW0_PARAO</name>
<comment type="caution">
    <text evidence="1">The sequence shown here is derived from an EMBL/GenBank/DDBJ whole genome shotgun (WGS) entry which is preliminary data.</text>
</comment>
<protein>
    <submittedName>
        <fullName evidence="1">(apollo) hypothetical protein</fullName>
    </submittedName>
</protein>